<comment type="caution">
    <text evidence="7">The sequence shown here is derived from an EMBL/GenBank/DDBJ whole genome shotgun (WGS) entry which is preliminary data.</text>
</comment>
<protein>
    <recommendedName>
        <fullName evidence="9">Aromatic acid exporter family protein</fullName>
    </recommendedName>
</protein>
<dbReference type="PANTHER" id="PTHR30509">
    <property type="entry name" value="P-HYDROXYBENZOIC ACID EFFLUX PUMP SUBUNIT-RELATED"/>
    <property type="match status" value="1"/>
</dbReference>
<feature type="transmembrane region" description="Helical" evidence="6">
    <location>
        <begin position="125"/>
        <end position="156"/>
    </location>
</feature>
<dbReference type="AlphaFoldDB" id="A0A133KK37"/>
<feature type="transmembrane region" description="Helical" evidence="6">
    <location>
        <begin position="95"/>
        <end position="113"/>
    </location>
</feature>
<dbReference type="PANTHER" id="PTHR30509:SF27">
    <property type="entry name" value="UPF0421 PROTEIN YGAE"/>
    <property type="match status" value="1"/>
</dbReference>
<accession>A0A133KK37</accession>
<evidence type="ECO:0000256" key="6">
    <source>
        <dbReference type="SAM" id="Phobius"/>
    </source>
</evidence>
<gene>
    <name evidence="7" type="ORF">HMPREF3213_02445</name>
</gene>
<sequence>MYIPCRAKLGQILRSYPTHVFRQTCYNDKIKGSAGLKKFLDGNSLVQPFGTYHVNIFARKKGIANMRVGARIVKTGIAITIALFIAQLLKMPSPVFAGIAATFAIKPTIYRSYRSIIDQVQGNLIGALLAVIFVMAFGNHFLVVGLGSVLIIILMLKLKLDDTVGLALVTMIVIMETPSDNFLQTAGIRFATLFIGIFSSFLVNLIFLPPKYEARLYVRLTHVTEELLKFIRIAARQEADYQLLREELPGIKERVYKVEQLYTLFKEEKIYGKSNRIERQRKVVLYKEMVAILNLSYIILKRLHQYKADIAGLPETFRSMLQEQMEYLVNEHEKLLLMFLGKVKAHAQKCDTADKQRNELMDIFLQNLKDETFRADLQSYHVMNLLALLVDYQEELEHLEKLITVSQTYHHEQSELNLDELEDQ</sequence>
<evidence type="ECO:0000313" key="7">
    <source>
        <dbReference type="EMBL" id="KWZ79855.1"/>
    </source>
</evidence>
<feature type="transmembrane region" description="Helical" evidence="6">
    <location>
        <begin position="283"/>
        <end position="300"/>
    </location>
</feature>
<reference evidence="8" key="1">
    <citation type="submission" date="2016-01" db="EMBL/GenBank/DDBJ databases">
        <authorList>
            <person name="Mitreva M."/>
            <person name="Pepin K.H."/>
            <person name="Mihindukulasuriya K.A."/>
            <person name="Fulton R."/>
            <person name="Fronick C."/>
            <person name="O'Laughlin M."/>
            <person name="Miner T."/>
            <person name="Herter B."/>
            <person name="Rosa B.A."/>
            <person name="Cordes M."/>
            <person name="Tomlinson C."/>
            <person name="Wollam A."/>
            <person name="Palsikar V.B."/>
            <person name="Mardis E.R."/>
            <person name="Wilson R.K."/>
        </authorList>
    </citation>
    <scope>NUCLEOTIDE SEQUENCE [LARGE SCALE GENOMIC DNA]</scope>
    <source>
        <strain evidence="8">GED7749B</strain>
    </source>
</reference>
<organism evidence="7 8">
    <name type="scientific">Heyndrickxia coagulans</name>
    <name type="common">Weizmannia coagulans</name>
    <dbReference type="NCBI Taxonomy" id="1398"/>
    <lineage>
        <taxon>Bacteria</taxon>
        <taxon>Bacillati</taxon>
        <taxon>Bacillota</taxon>
        <taxon>Bacilli</taxon>
        <taxon>Bacillales</taxon>
        <taxon>Bacillaceae</taxon>
        <taxon>Heyndrickxia</taxon>
    </lineage>
</organism>
<keyword evidence="2" id="KW-1003">Cell membrane</keyword>
<dbReference type="InterPro" id="IPR010343">
    <property type="entry name" value="ArAE_1"/>
</dbReference>
<dbReference type="PATRIC" id="fig|1398.22.peg.2442"/>
<evidence type="ECO:0000256" key="3">
    <source>
        <dbReference type="ARBA" id="ARBA00022692"/>
    </source>
</evidence>
<evidence type="ECO:0000313" key="8">
    <source>
        <dbReference type="Proteomes" id="UP000070376"/>
    </source>
</evidence>
<dbReference type="Proteomes" id="UP000070376">
    <property type="component" value="Unassembled WGS sequence"/>
</dbReference>
<evidence type="ECO:0008006" key="9">
    <source>
        <dbReference type="Google" id="ProtNLM"/>
    </source>
</evidence>
<dbReference type="Pfam" id="PF06081">
    <property type="entry name" value="ArAE_1"/>
    <property type="match status" value="1"/>
</dbReference>
<keyword evidence="4 6" id="KW-1133">Transmembrane helix</keyword>
<dbReference type="EMBL" id="LRPN01000107">
    <property type="protein sequence ID" value="KWZ79855.1"/>
    <property type="molecule type" value="Genomic_DNA"/>
</dbReference>
<dbReference type="GO" id="GO:0005886">
    <property type="term" value="C:plasma membrane"/>
    <property type="evidence" value="ECO:0007669"/>
    <property type="project" value="UniProtKB-SubCell"/>
</dbReference>
<name>A0A133KK37_HEYCO</name>
<comment type="subcellular location">
    <subcellularLocation>
        <location evidence="1">Cell membrane</location>
        <topology evidence="1">Multi-pass membrane protein</topology>
    </subcellularLocation>
</comment>
<evidence type="ECO:0000256" key="5">
    <source>
        <dbReference type="ARBA" id="ARBA00023136"/>
    </source>
</evidence>
<evidence type="ECO:0000256" key="1">
    <source>
        <dbReference type="ARBA" id="ARBA00004651"/>
    </source>
</evidence>
<proteinExistence type="predicted"/>
<evidence type="ECO:0000256" key="4">
    <source>
        <dbReference type="ARBA" id="ARBA00022989"/>
    </source>
</evidence>
<evidence type="ECO:0000256" key="2">
    <source>
        <dbReference type="ARBA" id="ARBA00022475"/>
    </source>
</evidence>
<keyword evidence="3 6" id="KW-0812">Transmembrane</keyword>
<feature type="transmembrane region" description="Helical" evidence="6">
    <location>
        <begin position="68"/>
        <end position="89"/>
    </location>
</feature>
<feature type="transmembrane region" description="Helical" evidence="6">
    <location>
        <begin position="186"/>
        <end position="207"/>
    </location>
</feature>
<keyword evidence="5 6" id="KW-0472">Membrane</keyword>